<name>F8FR99_PAEMK</name>
<evidence type="ECO:0000313" key="3">
    <source>
        <dbReference type="Proteomes" id="UP000006620"/>
    </source>
</evidence>
<accession>F8FR99</accession>
<gene>
    <name evidence="2" type="ordered locus">KNP414_00759</name>
</gene>
<dbReference type="EMBL" id="CP002869">
    <property type="protein sequence ID" value="AEI39349.1"/>
    <property type="molecule type" value="Genomic_DNA"/>
</dbReference>
<evidence type="ECO:0000256" key="1">
    <source>
        <dbReference type="SAM" id="MobiDB-lite"/>
    </source>
</evidence>
<proteinExistence type="predicted"/>
<feature type="region of interest" description="Disordered" evidence="1">
    <location>
        <begin position="1"/>
        <end position="21"/>
    </location>
</feature>
<evidence type="ECO:0000313" key="2">
    <source>
        <dbReference type="EMBL" id="AEI39349.1"/>
    </source>
</evidence>
<reference evidence="3" key="1">
    <citation type="submission" date="2011-06" db="EMBL/GenBank/DDBJ databases">
        <title>Complete genome sequence of Paenibacillus mucilaginosus KNP414.</title>
        <authorList>
            <person name="Wang J."/>
            <person name="Hu S."/>
            <person name="Hu X."/>
            <person name="Zhang B."/>
            <person name="Dong D."/>
            <person name="Zhang S."/>
            <person name="Zhao K."/>
            <person name="Wu D."/>
        </authorList>
    </citation>
    <scope>NUCLEOTIDE SEQUENCE [LARGE SCALE GENOMIC DNA]</scope>
    <source>
        <strain evidence="3">KNP414</strain>
    </source>
</reference>
<organism evidence="2 3">
    <name type="scientific">Paenibacillus mucilaginosus (strain KNP414)</name>
    <dbReference type="NCBI Taxonomy" id="1036673"/>
    <lineage>
        <taxon>Bacteria</taxon>
        <taxon>Bacillati</taxon>
        <taxon>Bacillota</taxon>
        <taxon>Bacilli</taxon>
        <taxon>Bacillales</taxon>
        <taxon>Paenibacillaceae</taxon>
        <taxon>Paenibacillus</taxon>
    </lineage>
</organism>
<dbReference type="Proteomes" id="UP000006620">
    <property type="component" value="Chromosome"/>
</dbReference>
<protein>
    <submittedName>
        <fullName evidence="2">Uncharacterized protein</fullName>
    </submittedName>
</protein>
<dbReference type="KEGG" id="pms:KNP414_00759"/>
<reference evidence="2 3" key="2">
    <citation type="journal article" date="2013" name="Genome Announc.">
        <title>Genome Sequence of Growth-Improving Paenibacillus mucilaginosus Strain KNP414.</title>
        <authorList>
            <person name="Lu J.J."/>
            <person name="Wang J.F."/>
            <person name="Hu X.F."/>
        </authorList>
    </citation>
    <scope>NUCLEOTIDE SEQUENCE [LARGE SCALE GENOMIC DNA]</scope>
    <source>
        <strain evidence="2 3">KNP414</strain>
    </source>
</reference>
<dbReference type="HOGENOM" id="CLU_201859_0_0_9"/>
<dbReference type="AlphaFoldDB" id="F8FR99"/>
<sequence>MRSSLFLPSGEGHPKMNNGPLQNLQADGNLYRAAVRLVGATGTSDERLKGMKSRENGTAVPHWMVFPVSFLA</sequence>